<evidence type="ECO:0000256" key="2">
    <source>
        <dbReference type="ARBA" id="ARBA00007362"/>
    </source>
</evidence>
<feature type="transmembrane region" description="Helical" evidence="6">
    <location>
        <begin position="216"/>
        <end position="235"/>
    </location>
</feature>
<feature type="transmembrane region" description="Helical" evidence="6">
    <location>
        <begin position="41"/>
        <end position="59"/>
    </location>
</feature>
<dbReference type="EMBL" id="CP136336">
    <property type="protein sequence ID" value="WOB08222.1"/>
    <property type="molecule type" value="Genomic_DNA"/>
</dbReference>
<feature type="domain" description="EamA" evidence="7">
    <location>
        <begin position="159"/>
        <end position="286"/>
    </location>
</feature>
<accession>A0ABZ0CTD8</accession>
<feature type="transmembrane region" description="Helical" evidence="6">
    <location>
        <begin position="158"/>
        <end position="178"/>
    </location>
</feature>
<evidence type="ECO:0000256" key="6">
    <source>
        <dbReference type="SAM" id="Phobius"/>
    </source>
</evidence>
<dbReference type="Pfam" id="PF00892">
    <property type="entry name" value="EamA"/>
    <property type="match status" value="2"/>
</dbReference>
<evidence type="ECO:0000256" key="3">
    <source>
        <dbReference type="ARBA" id="ARBA00022692"/>
    </source>
</evidence>
<dbReference type="PANTHER" id="PTHR32322:SF2">
    <property type="entry name" value="EAMA DOMAIN-CONTAINING PROTEIN"/>
    <property type="match status" value="1"/>
</dbReference>
<feature type="transmembrane region" description="Helical" evidence="6">
    <location>
        <begin position="272"/>
        <end position="288"/>
    </location>
</feature>
<protein>
    <submittedName>
        <fullName evidence="8">DMT family transporter</fullName>
    </submittedName>
</protein>
<evidence type="ECO:0000256" key="5">
    <source>
        <dbReference type="ARBA" id="ARBA00023136"/>
    </source>
</evidence>
<organism evidence="8 9">
    <name type="scientific">Piscinibacter gummiphilus</name>
    <dbReference type="NCBI Taxonomy" id="946333"/>
    <lineage>
        <taxon>Bacteria</taxon>
        <taxon>Pseudomonadati</taxon>
        <taxon>Pseudomonadota</taxon>
        <taxon>Betaproteobacteria</taxon>
        <taxon>Burkholderiales</taxon>
        <taxon>Sphaerotilaceae</taxon>
        <taxon>Piscinibacter</taxon>
    </lineage>
</organism>
<feature type="transmembrane region" description="Helical" evidence="6">
    <location>
        <begin position="12"/>
        <end position="29"/>
    </location>
</feature>
<keyword evidence="3 6" id="KW-0812">Transmembrane</keyword>
<feature type="transmembrane region" description="Helical" evidence="6">
    <location>
        <begin position="190"/>
        <end position="210"/>
    </location>
</feature>
<dbReference type="SUPFAM" id="SSF103481">
    <property type="entry name" value="Multidrug resistance efflux transporter EmrE"/>
    <property type="match status" value="2"/>
</dbReference>
<keyword evidence="5 6" id="KW-0472">Membrane</keyword>
<feature type="transmembrane region" description="Helical" evidence="6">
    <location>
        <begin position="98"/>
        <end position="120"/>
    </location>
</feature>
<feature type="transmembrane region" description="Helical" evidence="6">
    <location>
        <begin position="129"/>
        <end position="146"/>
    </location>
</feature>
<evidence type="ECO:0000256" key="4">
    <source>
        <dbReference type="ARBA" id="ARBA00022989"/>
    </source>
</evidence>
<proteinExistence type="inferred from homology"/>
<name>A0ABZ0CTD8_9BURK</name>
<evidence type="ECO:0000313" key="9">
    <source>
        <dbReference type="Proteomes" id="UP001303946"/>
    </source>
</evidence>
<reference evidence="8 9" key="1">
    <citation type="submission" date="2023-10" db="EMBL/GenBank/DDBJ databases">
        <title>Bacteria for the degradation of biodegradable plastic PBAT(Polybutylene adipate terephthalate).</title>
        <authorList>
            <person name="Weon H.-Y."/>
            <person name="Yeon J."/>
        </authorList>
    </citation>
    <scope>NUCLEOTIDE SEQUENCE [LARGE SCALE GENOMIC DNA]</scope>
    <source>
        <strain evidence="8 9">SBD 7-3</strain>
    </source>
</reference>
<comment type="similarity">
    <text evidence="2">Belongs to the EamA transporter family.</text>
</comment>
<keyword evidence="4 6" id="KW-1133">Transmembrane helix</keyword>
<feature type="domain" description="EamA" evidence="7">
    <location>
        <begin position="12"/>
        <end position="142"/>
    </location>
</feature>
<gene>
    <name evidence="8" type="ORF">RXV79_25385</name>
</gene>
<dbReference type="InterPro" id="IPR037185">
    <property type="entry name" value="EmrE-like"/>
</dbReference>
<feature type="transmembrane region" description="Helical" evidence="6">
    <location>
        <begin position="247"/>
        <end position="266"/>
    </location>
</feature>
<evidence type="ECO:0000256" key="1">
    <source>
        <dbReference type="ARBA" id="ARBA00004141"/>
    </source>
</evidence>
<dbReference type="PANTHER" id="PTHR32322">
    <property type="entry name" value="INNER MEMBRANE TRANSPORTER"/>
    <property type="match status" value="1"/>
</dbReference>
<dbReference type="InterPro" id="IPR050638">
    <property type="entry name" value="AA-Vitamin_Transporters"/>
</dbReference>
<dbReference type="Proteomes" id="UP001303946">
    <property type="component" value="Chromosome"/>
</dbReference>
<dbReference type="RefSeq" id="WP_316700922.1">
    <property type="nucleotide sequence ID" value="NZ_CP136336.1"/>
</dbReference>
<keyword evidence="9" id="KW-1185">Reference proteome</keyword>
<evidence type="ECO:0000259" key="7">
    <source>
        <dbReference type="Pfam" id="PF00892"/>
    </source>
</evidence>
<feature type="transmembrane region" description="Helical" evidence="6">
    <location>
        <begin position="71"/>
        <end position="92"/>
    </location>
</feature>
<sequence>MSPNDSASSRHGTTLMVAGGLLLGTLGVFVEEAGAHPLTTVWSRCAFGLLALTGWAAASRRLGELRLPWRAWRWALTAALLMLLNWGLFFAAIPRTSIGVATVVFHVQPLWVLVLGAWWWHQPVTRRQWGAVLVALLGLGLASGLLDESWPADPERYALGLLMCLGGSLSYALVTLIAKAAQEVGSLAMAWWQCAVGTVLLVMWPVLHGWPSGAAAWGWLAGLGVLHTGLSYVLLYAGMARLPTDRIAVLQFVYPLAAIVVDWVVYGRALSGVQLAGAALMALALLSLKRGRRVVITPPAPLPPECASRRPS</sequence>
<comment type="subcellular location">
    <subcellularLocation>
        <location evidence="1">Membrane</location>
        <topology evidence="1">Multi-pass membrane protein</topology>
    </subcellularLocation>
</comment>
<evidence type="ECO:0000313" key="8">
    <source>
        <dbReference type="EMBL" id="WOB08222.1"/>
    </source>
</evidence>
<dbReference type="InterPro" id="IPR000620">
    <property type="entry name" value="EamA_dom"/>
</dbReference>